<evidence type="ECO:0000313" key="12">
    <source>
        <dbReference type="Proteomes" id="UP000051530"/>
    </source>
</evidence>
<dbReference type="PANTHER" id="PTHR10882:SF0">
    <property type="entry name" value="DIPHTHINE METHYL ESTER SYNTHASE"/>
    <property type="match status" value="1"/>
</dbReference>
<dbReference type="GO" id="GO:0032259">
    <property type="term" value="P:methylation"/>
    <property type="evidence" value="ECO:0007669"/>
    <property type="project" value="UniProtKB-KW"/>
</dbReference>
<dbReference type="Pfam" id="PF00590">
    <property type="entry name" value="TP_methylase"/>
    <property type="match status" value="1"/>
</dbReference>
<dbReference type="NCBIfam" id="TIGR00522">
    <property type="entry name" value="dph5"/>
    <property type="match status" value="1"/>
</dbReference>
<evidence type="ECO:0000256" key="8">
    <source>
        <dbReference type="ARBA" id="ARBA00048752"/>
    </source>
</evidence>
<comment type="similarity">
    <text evidence="3">Belongs to the diphthine synthase family.</text>
</comment>
<accession>A0A0R0M0C4</accession>
<evidence type="ECO:0000256" key="4">
    <source>
        <dbReference type="ARBA" id="ARBA00011927"/>
    </source>
</evidence>
<dbReference type="Gene3D" id="3.30.950.10">
    <property type="entry name" value="Methyltransferase, Cobalt-precorrin-4 Transmethylase, Domain 2"/>
    <property type="match status" value="1"/>
</dbReference>
<dbReference type="InterPro" id="IPR014777">
    <property type="entry name" value="4pyrrole_Mease_sub1"/>
</dbReference>
<feature type="binding site" evidence="9">
    <location>
        <position position="162"/>
    </location>
    <ligand>
        <name>S-adenosyl-L-methionine</name>
        <dbReference type="ChEBI" id="CHEBI:59789"/>
    </ligand>
</feature>
<dbReference type="VEuPathDB" id="MicrosporidiaDB:M153_9400011546"/>
<dbReference type="InterPro" id="IPR004551">
    <property type="entry name" value="Dphthn_synthase"/>
</dbReference>
<evidence type="ECO:0000256" key="5">
    <source>
        <dbReference type="ARBA" id="ARBA00022603"/>
    </source>
</evidence>
<evidence type="ECO:0000256" key="1">
    <source>
        <dbReference type="ARBA" id="ARBA00004006"/>
    </source>
</evidence>
<dbReference type="Proteomes" id="UP000051530">
    <property type="component" value="Unassembled WGS sequence"/>
</dbReference>
<keyword evidence="6" id="KW-0808">Transferase</keyword>
<dbReference type="PANTHER" id="PTHR10882">
    <property type="entry name" value="DIPHTHINE SYNTHASE"/>
    <property type="match status" value="1"/>
</dbReference>
<dbReference type="Gene3D" id="3.40.1010.10">
    <property type="entry name" value="Cobalt-precorrin-4 Transmethylase, Domain 1"/>
    <property type="match status" value="1"/>
</dbReference>
<dbReference type="InterPro" id="IPR035996">
    <property type="entry name" value="4pyrrol_Methylase_sf"/>
</dbReference>
<evidence type="ECO:0000313" key="11">
    <source>
        <dbReference type="EMBL" id="KRH94931.1"/>
    </source>
</evidence>
<comment type="function">
    <text evidence="1">S-adenosyl-L-methionine-dependent methyltransferase that catalyzes four methylations of the modified target histidine residue in translation elongation factor 2 (EF-2), to form an intermediate called diphthine methyl ester. The four successive methylation reactions represent the second step of diphthamide biosynthesis.</text>
</comment>
<protein>
    <recommendedName>
        <fullName evidence="4">diphthine methyl ester synthase</fullName>
        <ecNumber evidence="4">2.1.1.314</ecNumber>
    </recommendedName>
</protein>
<name>A0A0R0M0C4_9MICR</name>
<keyword evidence="12" id="KW-1185">Reference proteome</keyword>
<evidence type="ECO:0000259" key="10">
    <source>
        <dbReference type="Pfam" id="PF00590"/>
    </source>
</evidence>
<dbReference type="AlphaFoldDB" id="A0A0R0M0C4"/>
<feature type="binding site" evidence="9">
    <location>
        <position position="9"/>
    </location>
    <ligand>
        <name>S-adenosyl-L-methionine</name>
        <dbReference type="ChEBI" id="CHEBI:59789"/>
    </ligand>
</feature>
<sequence length="273" mass="31770">MLYLIGLGLADYEDLSLRSVKIIKKADKVYLEAYTCIIHNTLEELKQFFGKEIALADRNLLENTQILVEQAKYQDIVLLVPGTPIFATTHTDLILRCQNDNVTYKIIDNISIFNVIGHFGLFSYNFGRTVSIPFFTDTFKPYSIYDKIKLNIDCNLHTLCLLDIKINRDYYNNQNEFSFDPDNKTKNIFMNANTAIKILMDCEKHTKYNILTENKKIFVICRFGHPTQQIFYDTIQNLLKKDFNGPLHSLIIPGPMEVVEKEHTENFFVQNKK</sequence>
<comment type="caution">
    <text evidence="11">The sequence shown here is derived from an EMBL/GenBank/DDBJ whole genome shotgun (WGS) entry which is preliminary data.</text>
</comment>
<feature type="domain" description="Tetrapyrrole methylase" evidence="10">
    <location>
        <begin position="1"/>
        <end position="162"/>
    </location>
</feature>
<keyword evidence="5" id="KW-0489">Methyltransferase</keyword>
<dbReference type="EMBL" id="LGUB01000016">
    <property type="protein sequence ID" value="KRH94931.1"/>
    <property type="molecule type" value="Genomic_DNA"/>
</dbReference>
<comment type="pathway">
    <text evidence="2">Protein modification; peptidyl-diphthamide biosynthesis.</text>
</comment>
<evidence type="ECO:0000256" key="6">
    <source>
        <dbReference type="ARBA" id="ARBA00022679"/>
    </source>
</evidence>
<organism evidence="11 12">
    <name type="scientific">Pseudoloma neurophilia</name>
    <dbReference type="NCBI Taxonomy" id="146866"/>
    <lineage>
        <taxon>Eukaryota</taxon>
        <taxon>Fungi</taxon>
        <taxon>Fungi incertae sedis</taxon>
        <taxon>Microsporidia</taxon>
        <taxon>Pseudoloma</taxon>
    </lineage>
</organism>
<dbReference type="UniPathway" id="UPA00559"/>
<reference evidence="11 12" key="1">
    <citation type="submission" date="2015-07" db="EMBL/GenBank/DDBJ databases">
        <title>The genome of Pseudoloma neurophilia, a relevant intracellular parasite of the zebrafish.</title>
        <authorList>
            <person name="Ndikumana S."/>
            <person name="Pelin A."/>
            <person name="Sanders J."/>
            <person name="Corradi N."/>
        </authorList>
    </citation>
    <scope>NUCLEOTIDE SEQUENCE [LARGE SCALE GENOMIC DNA]</scope>
    <source>
        <strain evidence="11 12">MK1</strain>
    </source>
</reference>
<evidence type="ECO:0000256" key="2">
    <source>
        <dbReference type="ARBA" id="ARBA00005156"/>
    </source>
</evidence>
<dbReference type="InterPro" id="IPR014776">
    <property type="entry name" value="4pyrrole_Mease_sub2"/>
</dbReference>
<dbReference type="GO" id="GO:0141133">
    <property type="term" value="F:diphthine methyl ester synthase activity"/>
    <property type="evidence" value="ECO:0007669"/>
    <property type="project" value="UniProtKB-EC"/>
</dbReference>
<evidence type="ECO:0000256" key="9">
    <source>
        <dbReference type="PIRSR" id="PIRSR036432-1"/>
    </source>
</evidence>
<dbReference type="CDD" id="cd11647">
    <property type="entry name" value="DHP5_DphB"/>
    <property type="match status" value="1"/>
</dbReference>
<evidence type="ECO:0000256" key="7">
    <source>
        <dbReference type="ARBA" id="ARBA00022691"/>
    </source>
</evidence>
<feature type="binding site" evidence="9">
    <location>
        <begin position="111"/>
        <end position="112"/>
    </location>
    <ligand>
        <name>S-adenosyl-L-methionine</name>
        <dbReference type="ChEBI" id="CHEBI:59789"/>
    </ligand>
</feature>
<dbReference type="PIRSF" id="PIRSF036432">
    <property type="entry name" value="Diphthine_synth"/>
    <property type="match status" value="1"/>
</dbReference>
<dbReference type="OrthoDB" id="2516at2759"/>
<dbReference type="SUPFAM" id="SSF53790">
    <property type="entry name" value="Tetrapyrrole methylase"/>
    <property type="match status" value="1"/>
</dbReference>
<feature type="binding site" evidence="9">
    <location>
        <position position="248"/>
    </location>
    <ligand>
        <name>S-adenosyl-L-methionine</name>
        <dbReference type="ChEBI" id="CHEBI:59789"/>
    </ligand>
</feature>
<keyword evidence="7 9" id="KW-0949">S-adenosyl-L-methionine</keyword>
<proteinExistence type="inferred from homology"/>
<dbReference type="GO" id="GO:0017183">
    <property type="term" value="P:protein histidyl modification to diphthamide"/>
    <property type="evidence" value="ECO:0007669"/>
    <property type="project" value="UniProtKB-UniPathway"/>
</dbReference>
<dbReference type="EC" id="2.1.1.314" evidence="4"/>
<dbReference type="InterPro" id="IPR000878">
    <property type="entry name" value="4pyrrol_Mease"/>
</dbReference>
<evidence type="ECO:0000256" key="3">
    <source>
        <dbReference type="ARBA" id="ARBA00006729"/>
    </source>
</evidence>
<comment type="catalytic activity">
    <reaction evidence="8">
        <text>2-[(3S)-amino-3-carboxypropyl]-L-histidyl-[translation elongation factor 2] + 4 S-adenosyl-L-methionine = diphthine methyl ester-[translation elongation factor 2] + 4 S-adenosyl-L-homocysteine + 3 H(+)</text>
        <dbReference type="Rhea" id="RHEA:42652"/>
        <dbReference type="Rhea" id="RHEA-COMP:9749"/>
        <dbReference type="Rhea" id="RHEA-COMP:10173"/>
        <dbReference type="ChEBI" id="CHEBI:15378"/>
        <dbReference type="ChEBI" id="CHEBI:57856"/>
        <dbReference type="ChEBI" id="CHEBI:59789"/>
        <dbReference type="ChEBI" id="CHEBI:73995"/>
        <dbReference type="ChEBI" id="CHEBI:79005"/>
        <dbReference type="EC" id="2.1.1.314"/>
    </reaction>
</comment>
<gene>
    <name evidence="11" type="ORF">M153_9400011546</name>
</gene>